<keyword evidence="2" id="KW-1185">Reference proteome</keyword>
<protein>
    <submittedName>
        <fullName evidence="1">Uncharacterized protein</fullName>
    </submittedName>
</protein>
<dbReference type="Proteomes" id="UP001231649">
    <property type="component" value="Chromosome 5"/>
</dbReference>
<dbReference type="EMBL" id="CM056781">
    <property type="protein sequence ID" value="KAJ8735047.1"/>
    <property type="molecule type" value="Genomic_DNA"/>
</dbReference>
<evidence type="ECO:0000313" key="2">
    <source>
        <dbReference type="Proteomes" id="UP001231649"/>
    </source>
</evidence>
<gene>
    <name evidence="1" type="ORF">PYW08_014297</name>
</gene>
<sequence>MSDKIVCVVFLVYLFGCSEAIKADSSKKLVIDHDGGADDAFAITMSLLNEKYFDGPKLVALTTTFGNVNLSQAIINSDRILATVGRQDVPTYVGAYHALISYEESDYFFGRDGLGDDGYKPCAPIKVKEEPAAYALLELSKKYEGELIVIAIGPLTNIALAARMDSNFIDRLAQIYVGSGHIYSEEFSKPEFNVNMDPEAYRIVADRAVLDKVTFVPFSQIKLTLNSSLDWRKNVLGKIDTPLMHALNGFERISLPKTTSWTILDPAVAAIALNNDVVDEFKNVKNDIILEGRNRGINTNNFTSTNPNGRLVYAANIEKYHKFMEDLYSAELKHRH</sequence>
<name>A0ACC2RB34_9NEOP</name>
<proteinExistence type="predicted"/>
<reference evidence="1" key="1">
    <citation type="submission" date="2023-03" db="EMBL/GenBank/DDBJ databases">
        <title>Chromosome-level genomes of two armyworms, Mythimna separata and Mythimna loreyi, provide insights into the biosynthesis and reception of sex pheromones.</title>
        <authorList>
            <person name="Zhao H."/>
        </authorList>
    </citation>
    <scope>NUCLEOTIDE SEQUENCE</scope>
    <source>
        <strain evidence="1">BeijingLab</strain>
    </source>
</reference>
<comment type="caution">
    <text evidence="1">The sequence shown here is derived from an EMBL/GenBank/DDBJ whole genome shotgun (WGS) entry which is preliminary data.</text>
</comment>
<accession>A0ACC2RB34</accession>
<organism evidence="1 2">
    <name type="scientific">Mythimna loreyi</name>
    <dbReference type="NCBI Taxonomy" id="667449"/>
    <lineage>
        <taxon>Eukaryota</taxon>
        <taxon>Metazoa</taxon>
        <taxon>Ecdysozoa</taxon>
        <taxon>Arthropoda</taxon>
        <taxon>Hexapoda</taxon>
        <taxon>Insecta</taxon>
        <taxon>Pterygota</taxon>
        <taxon>Neoptera</taxon>
        <taxon>Endopterygota</taxon>
        <taxon>Lepidoptera</taxon>
        <taxon>Glossata</taxon>
        <taxon>Ditrysia</taxon>
        <taxon>Noctuoidea</taxon>
        <taxon>Noctuidae</taxon>
        <taxon>Noctuinae</taxon>
        <taxon>Hadenini</taxon>
        <taxon>Mythimna</taxon>
    </lineage>
</organism>
<evidence type="ECO:0000313" key="1">
    <source>
        <dbReference type="EMBL" id="KAJ8735047.1"/>
    </source>
</evidence>